<organism evidence="1 2">
    <name type="scientific">Parathielavia appendiculata</name>
    <dbReference type="NCBI Taxonomy" id="2587402"/>
    <lineage>
        <taxon>Eukaryota</taxon>
        <taxon>Fungi</taxon>
        <taxon>Dikarya</taxon>
        <taxon>Ascomycota</taxon>
        <taxon>Pezizomycotina</taxon>
        <taxon>Sordariomycetes</taxon>
        <taxon>Sordariomycetidae</taxon>
        <taxon>Sordariales</taxon>
        <taxon>Chaetomiaceae</taxon>
        <taxon>Parathielavia</taxon>
    </lineage>
</organism>
<comment type="caution">
    <text evidence="1">The sequence shown here is derived from an EMBL/GenBank/DDBJ whole genome shotgun (WGS) entry which is preliminary data.</text>
</comment>
<reference evidence="1" key="2">
    <citation type="submission" date="2023-05" db="EMBL/GenBank/DDBJ databases">
        <authorList>
            <consortium name="Lawrence Berkeley National Laboratory"/>
            <person name="Steindorff A."/>
            <person name="Hensen N."/>
            <person name="Bonometti L."/>
            <person name="Westerberg I."/>
            <person name="Brannstrom I.O."/>
            <person name="Guillou S."/>
            <person name="Cros-Aarteil S."/>
            <person name="Calhoun S."/>
            <person name="Haridas S."/>
            <person name="Kuo A."/>
            <person name="Mondo S."/>
            <person name="Pangilinan J."/>
            <person name="Riley R."/>
            <person name="Labutti K."/>
            <person name="Andreopoulos B."/>
            <person name="Lipzen A."/>
            <person name="Chen C."/>
            <person name="Yanf M."/>
            <person name="Daum C."/>
            <person name="Ng V."/>
            <person name="Clum A."/>
            <person name="Ohm R."/>
            <person name="Martin F."/>
            <person name="Silar P."/>
            <person name="Natvig D."/>
            <person name="Lalanne C."/>
            <person name="Gautier V."/>
            <person name="Ament-Velasquez S.L."/>
            <person name="Kruys A."/>
            <person name="Hutchinson M.I."/>
            <person name="Powell A.J."/>
            <person name="Barry K."/>
            <person name="Miller A.N."/>
            <person name="Grigoriev I.V."/>
            <person name="Debuchy R."/>
            <person name="Gladieux P."/>
            <person name="Thoren M.H."/>
            <person name="Johannesson H."/>
        </authorList>
    </citation>
    <scope>NUCLEOTIDE SEQUENCE</scope>
    <source>
        <strain evidence="1">CBS 731.68</strain>
    </source>
</reference>
<protein>
    <submittedName>
        <fullName evidence="1">Uncharacterized protein</fullName>
    </submittedName>
</protein>
<evidence type="ECO:0000313" key="2">
    <source>
        <dbReference type="Proteomes" id="UP001302602"/>
    </source>
</evidence>
<dbReference type="GeneID" id="87827787"/>
<name>A0AAN6U5U7_9PEZI</name>
<dbReference type="RefSeq" id="XP_062650793.1">
    <property type="nucleotide sequence ID" value="XM_062791018.1"/>
</dbReference>
<proteinExistence type="predicted"/>
<reference evidence="1" key="1">
    <citation type="journal article" date="2023" name="Mol. Phylogenet. Evol.">
        <title>Genome-scale phylogeny and comparative genomics of the fungal order Sordariales.</title>
        <authorList>
            <person name="Hensen N."/>
            <person name="Bonometti L."/>
            <person name="Westerberg I."/>
            <person name="Brannstrom I.O."/>
            <person name="Guillou S."/>
            <person name="Cros-Aarteil S."/>
            <person name="Calhoun S."/>
            <person name="Haridas S."/>
            <person name="Kuo A."/>
            <person name="Mondo S."/>
            <person name="Pangilinan J."/>
            <person name="Riley R."/>
            <person name="LaButti K."/>
            <person name="Andreopoulos B."/>
            <person name="Lipzen A."/>
            <person name="Chen C."/>
            <person name="Yan M."/>
            <person name="Daum C."/>
            <person name="Ng V."/>
            <person name="Clum A."/>
            <person name="Steindorff A."/>
            <person name="Ohm R.A."/>
            <person name="Martin F."/>
            <person name="Silar P."/>
            <person name="Natvig D.O."/>
            <person name="Lalanne C."/>
            <person name="Gautier V."/>
            <person name="Ament-Velasquez S.L."/>
            <person name="Kruys A."/>
            <person name="Hutchinson M.I."/>
            <person name="Powell A.J."/>
            <person name="Barry K."/>
            <person name="Miller A.N."/>
            <person name="Grigoriev I.V."/>
            <person name="Debuchy R."/>
            <person name="Gladieux P."/>
            <person name="Hiltunen Thoren M."/>
            <person name="Johannesson H."/>
        </authorList>
    </citation>
    <scope>NUCLEOTIDE SEQUENCE</scope>
    <source>
        <strain evidence="1">CBS 731.68</strain>
    </source>
</reference>
<dbReference type="AlphaFoldDB" id="A0AAN6U5U7"/>
<sequence>MVSKVVDFESAVETAMDAHYLSTHLTDHCFSQLFEAATELLLRQIQSQIETAPNPLYFCLSLRKHHSLQPWAGAISENRFIILVLILRAARPKFTVDIVGSNRPKTPREPFTIDQHCRLARAIHAFGLADAFNWHKAVELFG</sequence>
<keyword evidence="2" id="KW-1185">Reference proteome</keyword>
<dbReference type="EMBL" id="MU853224">
    <property type="protein sequence ID" value="KAK4127022.1"/>
    <property type="molecule type" value="Genomic_DNA"/>
</dbReference>
<dbReference type="Proteomes" id="UP001302602">
    <property type="component" value="Unassembled WGS sequence"/>
</dbReference>
<evidence type="ECO:0000313" key="1">
    <source>
        <dbReference type="EMBL" id="KAK4127022.1"/>
    </source>
</evidence>
<gene>
    <name evidence="1" type="ORF">N657DRAFT_630932</name>
</gene>
<accession>A0AAN6U5U7</accession>